<gene>
    <name evidence="2" type="ORF">GH807_16510</name>
</gene>
<dbReference type="RefSeq" id="WP_148605907.1">
    <property type="nucleotide sequence ID" value="NZ_RXYB01000027.1"/>
</dbReference>
<name>A0ABR6WQW7_9FIRM</name>
<dbReference type="Gene3D" id="3.30.2210.10">
    <property type="entry name" value="Integron cassette protein superfamily"/>
    <property type="match status" value="1"/>
</dbReference>
<reference evidence="2 3" key="1">
    <citation type="journal article" date="2020" name="mSystems">
        <title>Defining Genomic and Predicted Metabolic Features of the Acetobacterium Genus.</title>
        <authorList>
            <person name="Ross D.E."/>
            <person name="Marshall C.W."/>
            <person name="Gulliver D."/>
            <person name="May H.D."/>
            <person name="Norman R.S."/>
        </authorList>
    </citation>
    <scope>NUCLEOTIDE SEQUENCE [LARGE SCALE GENOMIC DNA]</scope>
    <source>
        <strain evidence="2 3">DSM 9173</strain>
    </source>
</reference>
<dbReference type="Pfam" id="PF21648">
    <property type="entry name" value="M1E1E6-like"/>
    <property type="match status" value="1"/>
</dbReference>
<dbReference type="Proteomes" id="UP000653358">
    <property type="component" value="Unassembled WGS sequence"/>
</dbReference>
<evidence type="ECO:0000259" key="1">
    <source>
        <dbReference type="Pfam" id="PF21648"/>
    </source>
</evidence>
<protein>
    <recommendedName>
        <fullName evidence="1">Integron cassette protein domain-containing protein</fullName>
    </recommendedName>
</protein>
<evidence type="ECO:0000313" key="2">
    <source>
        <dbReference type="EMBL" id="MBC3798621.1"/>
    </source>
</evidence>
<comment type="caution">
    <text evidence="2">The sequence shown here is derived from an EMBL/GenBank/DDBJ whole genome shotgun (WGS) entry which is preliminary data.</text>
</comment>
<organism evidence="2 3">
    <name type="scientific">Acetobacterium tundrae</name>
    <dbReference type="NCBI Taxonomy" id="132932"/>
    <lineage>
        <taxon>Bacteria</taxon>
        <taxon>Bacillati</taxon>
        <taxon>Bacillota</taxon>
        <taxon>Clostridia</taxon>
        <taxon>Eubacteriales</taxon>
        <taxon>Eubacteriaceae</taxon>
        <taxon>Acetobacterium</taxon>
    </lineage>
</organism>
<dbReference type="InterPro" id="IPR048473">
    <property type="entry name" value="M1E1E6-like"/>
</dbReference>
<keyword evidence="3" id="KW-1185">Reference proteome</keyword>
<evidence type="ECO:0000313" key="3">
    <source>
        <dbReference type="Proteomes" id="UP000653358"/>
    </source>
</evidence>
<dbReference type="EMBL" id="WJBB01000041">
    <property type="protein sequence ID" value="MBC3798621.1"/>
    <property type="molecule type" value="Genomic_DNA"/>
</dbReference>
<accession>A0ABR6WQW7</accession>
<proteinExistence type="predicted"/>
<feature type="domain" description="Integron cassette protein" evidence="1">
    <location>
        <begin position="198"/>
        <end position="292"/>
    </location>
</feature>
<dbReference type="InterPro" id="IPR048474">
    <property type="entry name" value="M1E1E6-like_sf"/>
</dbReference>
<sequence length="307" mass="36485">MDDEEYWGKVSLSDARKRNLLFSIVKGNLLNSFSVTNEYNIKEIKECFYFKKKDIAYYFDCFFIEKKPGKYCLTQDVQKEVTNIIDEHNEVRDKTEDAKMIFIKTFGRFRDECERHSDYNFKKFDQIYQIIQPIILILHWGILPIINKYLMVNSQSIPEDDVLKFYDHYHMLEAILSEINGEGEVMSLQGDNNLEQEMRFSVFSRRWGHKDNYRIKRTIDGWNVSHNSICGDCKKNGEGALFDNLHHDLIFFPEDGVKQALEVLWQEADEMEMGLEELQDKLDQIGNWISKVEKNLGETQPEWVKYY</sequence>